<evidence type="ECO:0000256" key="2">
    <source>
        <dbReference type="ARBA" id="ARBA00022679"/>
    </source>
</evidence>
<keyword evidence="3 4" id="KW-0418">Kinase</keyword>
<comment type="caution">
    <text evidence="5">The sequence shown here is derived from an EMBL/GenBank/DDBJ whole genome shotgun (WGS) entry which is preliminary data.</text>
</comment>
<dbReference type="PATRIC" id="fig|1423763.3.peg.247"/>
<dbReference type="PIRSF" id="PIRSF006078">
    <property type="entry name" value="GlxK"/>
    <property type="match status" value="1"/>
</dbReference>
<keyword evidence="6" id="KW-1185">Reference proteome</keyword>
<gene>
    <name evidence="5" type="ORF">FC46_GL000242</name>
</gene>
<evidence type="ECO:0000256" key="4">
    <source>
        <dbReference type="PIRNR" id="PIRNR006078"/>
    </source>
</evidence>
<dbReference type="InterPro" id="IPR018197">
    <property type="entry name" value="Glycerate_kinase_RE-like"/>
</dbReference>
<dbReference type="Gene3D" id="3.40.50.10350">
    <property type="entry name" value="Glycerate kinase, domain 1"/>
    <property type="match status" value="1"/>
</dbReference>
<dbReference type="EMBL" id="AZFM01000011">
    <property type="protein sequence ID" value="KRL90338.1"/>
    <property type="molecule type" value="Genomic_DNA"/>
</dbReference>
<comment type="similarity">
    <text evidence="1 4">Belongs to the glycerate kinase type-1 family.</text>
</comment>
<evidence type="ECO:0000313" key="5">
    <source>
        <dbReference type="EMBL" id="KRL90338.1"/>
    </source>
</evidence>
<dbReference type="GO" id="GO:0008887">
    <property type="term" value="F:glycerate kinase activity"/>
    <property type="evidence" value="ECO:0007669"/>
    <property type="project" value="UniProtKB-UniRule"/>
</dbReference>
<keyword evidence="2 4" id="KW-0808">Transferase</keyword>
<reference evidence="5 6" key="1">
    <citation type="journal article" date="2015" name="Genome Announc.">
        <title>Expanding the biotechnology potential of lactobacilli through comparative genomics of 213 strains and associated genera.</title>
        <authorList>
            <person name="Sun Z."/>
            <person name="Harris H.M."/>
            <person name="McCann A."/>
            <person name="Guo C."/>
            <person name="Argimon S."/>
            <person name="Zhang W."/>
            <person name="Yang X."/>
            <person name="Jeffery I.B."/>
            <person name="Cooney J.C."/>
            <person name="Kagawa T.F."/>
            <person name="Liu W."/>
            <person name="Song Y."/>
            <person name="Salvetti E."/>
            <person name="Wrobel A."/>
            <person name="Rasinkangas P."/>
            <person name="Parkhill J."/>
            <person name="Rea M.C."/>
            <person name="O'Sullivan O."/>
            <person name="Ritari J."/>
            <person name="Douillard F.P."/>
            <person name="Paul Ross R."/>
            <person name="Yang R."/>
            <person name="Briner A.E."/>
            <person name="Felis G.E."/>
            <person name="de Vos W.M."/>
            <person name="Barrangou R."/>
            <person name="Klaenhammer T.R."/>
            <person name="Caufield P.W."/>
            <person name="Cui Y."/>
            <person name="Zhang H."/>
            <person name="O'Toole P.W."/>
        </authorList>
    </citation>
    <scope>NUCLEOTIDE SEQUENCE [LARGE SCALE GENOMIC DNA]</scope>
    <source>
        <strain evidence="5 6">DSM 16043</strain>
    </source>
</reference>
<dbReference type="PANTHER" id="PTHR21599">
    <property type="entry name" value="GLYCERATE KINASE"/>
    <property type="match status" value="1"/>
</dbReference>
<dbReference type="Gene3D" id="3.90.1510.10">
    <property type="entry name" value="Glycerate kinase, domain 2"/>
    <property type="match status" value="1"/>
</dbReference>
<dbReference type="Proteomes" id="UP000051036">
    <property type="component" value="Unassembled WGS sequence"/>
</dbReference>
<dbReference type="AlphaFoldDB" id="A0A0R1UI31"/>
<dbReference type="PANTHER" id="PTHR21599:SF0">
    <property type="entry name" value="GLYCERATE KINASE"/>
    <property type="match status" value="1"/>
</dbReference>
<accession>A0A0R1UI31</accession>
<evidence type="ECO:0000256" key="1">
    <source>
        <dbReference type="ARBA" id="ARBA00006284"/>
    </source>
</evidence>
<dbReference type="Pfam" id="PF02595">
    <property type="entry name" value="Gly_kinase"/>
    <property type="match status" value="1"/>
</dbReference>
<dbReference type="SUPFAM" id="SSF110738">
    <property type="entry name" value="Glycerate kinase I"/>
    <property type="match status" value="1"/>
</dbReference>
<sequence>MVKIMKYILAPDSFKDSMSAREVCQAMEKGIRKADPNSEIIAVPMADGGEGTTAALVDSQNGHYITEEVFDPLNNKVTATYGLINNEKTAIIEMAASSGLTFLTKKERNPDNIKIANTYGVGQLINSALKKGVNKIIIGLGGSATNDGGAGMAQALGVKFFDKNQQLISHHLGGGDLDKIASLDLSKINPALKQVEFIIASDVTNPLIGPTGASFTFGKQKGADKVTQELLDQNLAHYAQIIKKETNKDIALLPGAGAAGGLGAGLLSFTNAQLIPGVQVVAKESHLEDKIKNADIVFTGEGGTDFQTKYGKTPFGVAQISKKYQIPVISLAGTLGKGIEQLYSYGFTAFFSIIDRPCSLEEALINGPENVSRTCENIVRLLLQK</sequence>
<dbReference type="InterPro" id="IPR004381">
    <property type="entry name" value="Glycerate_kinase"/>
</dbReference>
<dbReference type="InterPro" id="IPR036129">
    <property type="entry name" value="Glycerate_kinase_sf"/>
</dbReference>
<evidence type="ECO:0000256" key="3">
    <source>
        <dbReference type="ARBA" id="ARBA00022777"/>
    </source>
</evidence>
<dbReference type="GO" id="GO:0031388">
    <property type="term" value="P:organic acid phosphorylation"/>
    <property type="evidence" value="ECO:0007669"/>
    <property type="project" value="UniProtKB-UniRule"/>
</dbReference>
<proteinExistence type="inferred from homology"/>
<dbReference type="NCBIfam" id="TIGR00045">
    <property type="entry name" value="glycerate kinase"/>
    <property type="match status" value="1"/>
</dbReference>
<name>A0A0R1UI31_9LACO</name>
<dbReference type="InterPro" id="IPR018193">
    <property type="entry name" value="Glyc_kinase_flavodox-like_fold"/>
</dbReference>
<evidence type="ECO:0000313" key="6">
    <source>
        <dbReference type="Proteomes" id="UP000051036"/>
    </source>
</evidence>
<protein>
    <submittedName>
        <fullName evidence="5">Glycerate kinase</fullName>
    </submittedName>
</protein>
<dbReference type="STRING" id="1423763.FC46_GL000242"/>
<organism evidence="5 6">
    <name type="scientific">Lactobacillus kalixensis DSM 16043</name>
    <dbReference type="NCBI Taxonomy" id="1423763"/>
    <lineage>
        <taxon>Bacteria</taxon>
        <taxon>Bacillati</taxon>
        <taxon>Bacillota</taxon>
        <taxon>Bacilli</taxon>
        <taxon>Lactobacillales</taxon>
        <taxon>Lactobacillaceae</taxon>
        <taxon>Lactobacillus</taxon>
    </lineage>
</organism>